<evidence type="ECO:0000256" key="4">
    <source>
        <dbReference type="ARBA" id="ARBA00022692"/>
    </source>
</evidence>
<dbReference type="PANTHER" id="PTHR43840">
    <property type="entry name" value="MITOCHONDRIAL METAL TRANSPORTER 1-RELATED"/>
    <property type="match status" value="1"/>
</dbReference>
<dbReference type="Proteomes" id="UP000398619">
    <property type="component" value="Unassembled WGS sequence"/>
</dbReference>
<dbReference type="PANTHER" id="PTHR43840:SF15">
    <property type="entry name" value="MITOCHONDRIAL METAL TRANSPORTER 1-RELATED"/>
    <property type="match status" value="1"/>
</dbReference>
<dbReference type="Gene3D" id="3.30.70.1350">
    <property type="entry name" value="Cation efflux protein, cytoplasmic domain"/>
    <property type="match status" value="1"/>
</dbReference>
<proteinExistence type="inferred from homology"/>
<dbReference type="GO" id="GO:0008324">
    <property type="term" value="F:monoatomic cation transmembrane transporter activity"/>
    <property type="evidence" value="ECO:0007669"/>
    <property type="project" value="InterPro"/>
</dbReference>
<keyword evidence="6 7" id="KW-0472">Membrane</keyword>
<dbReference type="Gene3D" id="1.20.1510.10">
    <property type="entry name" value="Cation efflux protein transmembrane domain"/>
    <property type="match status" value="1"/>
</dbReference>
<evidence type="ECO:0000256" key="7">
    <source>
        <dbReference type="SAM" id="Phobius"/>
    </source>
</evidence>
<feature type="transmembrane region" description="Helical" evidence="7">
    <location>
        <begin position="85"/>
        <end position="104"/>
    </location>
</feature>
<dbReference type="Pfam" id="PF16916">
    <property type="entry name" value="ZT_dimer"/>
    <property type="match status" value="1"/>
</dbReference>
<accession>A0A564T583</accession>
<feature type="domain" description="Cation efflux protein cytoplasmic" evidence="9">
    <location>
        <begin position="220"/>
        <end position="295"/>
    </location>
</feature>
<keyword evidence="5 7" id="KW-1133">Transmembrane helix</keyword>
<dbReference type="InterPro" id="IPR058533">
    <property type="entry name" value="Cation_efflux_TM"/>
</dbReference>
<dbReference type="InterPro" id="IPR027469">
    <property type="entry name" value="Cation_efflux_TMD_sf"/>
</dbReference>
<dbReference type="InterPro" id="IPR027470">
    <property type="entry name" value="Cation_efflux_CTD"/>
</dbReference>
<organism evidence="10 11">
    <name type="scientific">Dorea longicatena</name>
    <dbReference type="NCBI Taxonomy" id="88431"/>
    <lineage>
        <taxon>Bacteria</taxon>
        <taxon>Bacillati</taxon>
        <taxon>Bacillota</taxon>
        <taxon>Clostridia</taxon>
        <taxon>Lachnospirales</taxon>
        <taxon>Lachnospiraceae</taxon>
        <taxon>Dorea</taxon>
    </lineage>
</organism>
<dbReference type="FunFam" id="1.20.1510.10:FF:000006">
    <property type="entry name" value="Divalent cation efflux transporter"/>
    <property type="match status" value="1"/>
</dbReference>
<feature type="transmembrane region" description="Helical" evidence="7">
    <location>
        <begin position="189"/>
        <end position="206"/>
    </location>
</feature>
<dbReference type="SUPFAM" id="SSF160240">
    <property type="entry name" value="Cation efflux protein cytoplasmic domain-like"/>
    <property type="match status" value="1"/>
</dbReference>
<comment type="similarity">
    <text evidence="2">Belongs to the cation diffusion facilitator (CDF) transporter (TC 2.A.4) family.</text>
</comment>
<evidence type="ECO:0000256" key="1">
    <source>
        <dbReference type="ARBA" id="ARBA00004141"/>
    </source>
</evidence>
<dbReference type="RefSeq" id="WP_144100304.1">
    <property type="nucleotide sequence ID" value="NZ_CABHNM010000031.1"/>
</dbReference>
<evidence type="ECO:0000313" key="11">
    <source>
        <dbReference type="Proteomes" id="UP000398619"/>
    </source>
</evidence>
<gene>
    <name evidence="10" type="ORF">DLSSTS7063_01301</name>
</gene>
<evidence type="ECO:0000259" key="9">
    <source>
        <dbReference type="Pfam" id="PF16916"/>
    </source>
</evidence>
<dbReference type="InterPro" id="IPR036837">
    <property type="entry name" value="Cation_efflux_CTD_sf"/>
</dbReference>
<evidence type="ECO:0000256" key="6">
    <source>
        <dbReference type="ARBA" id="ARBA00023136"/>
    </source>
</evidence>
<evidence type="ECO:0000259" key="8">
    <source>
        <dbReference type="Pfam" id="PF01545"/>
    </source>
</evidence>
<feature type="domain" description="Cation efflux protein transmembrane" evidence="8">
    <location>
        <begin position="19"/>
        <end position="213"/>
    </location>
</feature>
<evidence type="ECO:0000256" key="3">
    <source>
        <dbReference type="ARBA" id="ARBA00022448"/>
    </source>
</evidence>
<evidence type="ECO:0000256" key="2">
    <source>
        <dbReference type="ARBA" id="ARBA00008114"/>
    </source>
</evidence>
<comment type="subcellular location">
    <subcellularLocation>
        <location evidence="1">Membrane</location>
        <topology evidence="1">Multi-pass membrane protein</topology>
    </subcellularLocation>
</comment>
<keyword evidence="4 7" id="KW-0812">Transmembrane</keyword>
<dbReference type="NCBIfam" id="TIGR01297">
    <property type="entry name" value="CDF"/>
    <property type="match status" value="1"/>
</dbReference>
<evidence type="ECO:0000256" key="5">
    <source>
        <dbReference type="ARBA" id="ARBA00022989"/>
    </source>
</evidence>
<dbReference type="InterPro" id="IPR002524">
    <property type="entry name" value="Cation_efflux"/>
</dbReference>
<feature type="transmembrane region" description="Helical" evidence="7">
    <location>
        <begin position="20"/>
        <end position="42"/>
    </location>
</feature>
<reference evidence="10 11" key="1">
    <citation type="submission" date="2019-07" db="EMBL/GenBank/DDBJ databases">
        <authorList>
            <person name="Hibberd C M."/>
            <person name="Gehrig L. J."/>
            <person name="Chang H.-W."/>
            <person name="Venkatesh S."/>
        </authorList>
    </citation>
    <scope>NUCLEOTIDE SEQUENCE [LARGE SCALE GENOMIC DNA]</scope>
    <source>
        <strain evidence="10">Dorea_longicatena_SSTS_Bg7063</strain>
    </source>
</reference>
<protein>
    <submittedName>
        <fullName evidence="10">Putative cation efflux system protein/MT2084</fullName>
    </submittedName>
</protein>
<dbReference type="Pfam" id="PF01545">
    <property type="entry name" value="Cation_efflux"/>
    <property type="match status" value="1"/>
</dbReference>
<evidence type="ECO:0000313" key="10">
    <source>
        <dbReference type="EMBL" id="VUX02608.1"/>
    </source>
</evidence>
<sequence>MTNQKEKVNEQKLINHLSTVGILGNILLTAFKLVAGIIGHSGAMISDAIHSLSDVFATFIAFLGVKLSKKSADSEHPYGHDRMECVASMLLGVILLTTGIGIGLNGVKTIVAGDYSHLKAPGMIALIAAIVSILTKEGMFWYTRHYAKILDSAAFMADAWHHRSDAFSSIGSLIGIGGAMLGFPVLDPLASVIICIFILKVAFDIFKDALDKMLDTSCSEDYEEKLADYIRKSDGVVRVDLLRTRMFGNKVYIDAEIAVDGTLSLKDAHAIAEKVHDNVERRFANTKHIMIHVNPA</sequence>
<dbReference type="GO" id="GO:0016020">
    <property type="term" value="C:membrane"/>
    <property type="evidence" value="ECO:0007669"/>
    <property type="project" value="UniProtKB-SubCell"/>
</dbReference>
<dbReference type="EMBL" id="CABHNM010000031">
    <property type="protein sequence ID" value="VUX02608.1"/>
    <property type="molecule type" value="Genomic_DNA"/>
</dbReference>
<dbReference type="SUPFAM" id="SSF161111">
    <property type="entry name" value="Cation efflux protein transmembrane domain-like"/>
    <property type="match status" value="1"/>
</dbReference>
<name>A0A564T583_9FIRM</name>
<dbReference type="AlphaFoldDB" id="A0A564T583"/>
<dbReference type="InterPro" id="IPR050291">
    <property type="entry name" value="CDF_Transporter"/>
</dbReference>
<feature type="transmembrane region" description="Helical" evidence="7">
    <location>
        <begin position="124"/>
        <end position="143"/>
    </location>
</feature>
<keyword evidence="3" id="KW-0813">Transport</keyword>